<organism evidence="4 5">
    <name type="scientific">Rhodoferax saidenbachensis</name>
    <dbReference type="NCBI Taxonomy" id="1484693"/>
    <lineage>
        <taxon>Bacteria</taxon>
        <taxon>Pseudomonadati</taxon>
        <taxon>Pseudomonadota</taxon>
        <taxon>Betaproteobacteria</taxon>
        <taxon>Burkholderiales</taxon>
        <taxon>Comamonadaceae</taxon>
        <taxon>Rhodoferax</taxon>
    </lineage>
</organism>
<dbReference type="Gene3D" id="3.30.450.20">
    <property type="entry name" value="PAS domain"/>
    <property type="match status" value="1"/>
</dbReference>
<accession>A0A1P8KFZ8</accession>
<evidence type="ECO:0000259" key="2">
    <source>
        <dbReference type="PROSITE" id="PS50883"/>
    </source>
</evidence>
<dbReference type="Proteomes" id="UP000186110">
    <property type="component" value="Chromosome"/>
</dbReference>
<dbReference type="PROSITE" id="PS50883">
    <property type="entry name" value="EAL"/>
    <property type="match status" value="1"/>
</dbReference>
<dbReference type="STRING" id="1484693.RS694_15305"/>
<dbReference type="Pfam" id="PF00990">
    <property type="entry name" value="GGDEF"/>
    <property type="match status" value="1"/>
</dbReference>
<protein>
    <recommendedName>
        <fullName evidence="6">GGDEF domain-containing protein</fullName>
    </recommendedName>
</protein>
<evidence type="ECO:0000313" key="4">
    <source>
        <dbReference type="EMBL" id="APW44905.1"/>
    </source>
</evidence>
<dbReference type="SUPFAM" id="SSF55073">
    <property type="entry name" value="Nucleotide cyclase"/>
    <property type="match status" value="1"/>
</dbReference>
<feature type="domain" description="GGDEF" evidence="3">
    <location>
        <begin position="365"/>
        <end position="499"/>
    </location>
</feature>
<dbReference type="InterPro" id="IPR052155">
    <property type="entry name" value="Biofilm_reg_signaling"/>
</dbReference>
<feature type="transmembrane region" description="Helical" evidence="1">
    <location>
        <begin position="153"/>
        <end position="171"/>
    </location>
</feature>
<keyword evidence="1" id="KW-1133">Transmembrane helix</keyword>
<sequence length="767" mass="83477">MTTMNYPLLLNALISLIVGVALVLVWRRNPQQTFTRYLGWSNLVQLLIPASYWLTLHGNPTLRLVGMVALPVVSAAYSSLMVLGASQLADRPVRPPTMAVFAAVILAINVGSLLQGDLRIAQTLSATVGTAIGLLCCYWLWFAGNRNFGPSRMTGILITALGLNQFTFALLGADGVALQASTATLIRVALGLVLIYAALQRSAQETVRLRERFERLTDRSHQGIIIRQKERIAYANPAALAIYGASGKDDLSVVMVARSIPRPERESIGKLLQEIESGQRDDASYDALRYRKDGTPMWLRFHCFGTEWDGAPAMQVLIADDTERHQATQALLHQALHDELTGLPNRNALIQQLRERCKAPADNPAPFVLMLLDIDRFKLFNEAHGHSVGDKVLKAFGHALRTSVDARHAVMRLGEDEYAILSADGNNSAMAVELATTVRGLLGKPLPVADEVFFLDASMGIALYPHSGQDAESLLRAANAAMHVAKRTPGTSYTLAEKEFERGSSNMLEQEQALRAGIERGEFHLAYQPKVDAHTGALTSFEALARWNRPGFGAVSPLEFIAAAERTGLIAALGSTLLWQACAQIAQWHATYGSCVPVAVNVSPLQLLDPRFPQLVEQALEDHGVAPQWLTLEITESSAVQNLDQTVAQVAQLRALGVHVAMDDFGTGFSSLNMLRTLRLHTIKIDRGLIDPLPAPESIAVVRAICQLAQALHLHVVAEGVETTAQAEAARDAGCGELQGYLYAKPLSPHDAGQWLAQHTEHHTVIT</sequence>
<dbReference type="Gene3D" id="3.20.20.450">
    <property type="entry name" value="EAL domain"/>
    <property type="match status" value="1"/>
</dbReference>
<dbReference type="Pfam" id="PF00563">
    <property type="entry name" value="EAL"/>
    <property type="match status" value="1"/>
</dbReference>
<keyword evidence="5" id="KW-1185">Reference proteome</keyword>
<feature type="transmembrane region" description="Helical" evidence="1">
    <location>
        <begin position="37"/>
        <end position="56"/>
    </location>
</feature>
<dbReference type="PANTHER" id="PTHR44757">
    <property type="entry name" value="DIGUANYLATE CYCLASE DGCP"/>
    <property type="match status" value="1"/>
</dbReference>
<dbReference type="SUPFAM" id="SSF141868">
    <property type="entry name" value="EAL domain-like"/>
    <property type="match status" value="1"/>
</dbReference>
<keyword evidence="1" id="KW-0472">Membrane</keyword>
<feature type="transmembrane region" description="Helical" evidence="1">
    <location>
        <begin position="97"/>
        <end position="114"/>
    </location>
</feature>
<keyword evidence="1" id="KW-0812">Transmembrane</keyword>
<dbReference type="AlphaFoldDB" id="A0A1P8KFZ8"/>
<dbReference type="SUPFAM" id="SSF55785">
    <property type="entry name" value="PYP-like sensor domain (PAS domain)"/>
    <property type="match status" value="1"/>
</dbReference>
<feature type="transmembrane region" description="Helical" evidence="1">
    <location>
        <begin position="62"/>
        <end position="85"/>
    </location>
</feature>
<proteinExistence type="predicted"/>
<evidence type="ECO:0008006" key="6">
    <source>
        <dbReference type="Google" id="ProtNLM"/>
    </source>
</evidence>
<dbReference type="InterPro" id="IPR000014">
    <property type="entry name" value="PAS"/>
</dbReference>
<evidence type="ECO:0000313" key="5">
    <source>
        <dbReference type="Proteomes" id="UP000186110"/>
    </source>
</evidence>
<dbReference type="NCBIfam" id="TIGR00229">
    <property type="entry name" value="sensory_box"/>
    <property type="match status" value="1"/>
</dbReference>
<dbReference type="PANTHER" id="PTHR44757:SF2">
    <property type="entry name" value="BIOFILM ARCHITECTURE MAINTENANCE PROTEIN MBAA"/>
    <property type="match status" value="1"/>
</dbReference>
<dbReference type="InterPro" id="IPR035919">
    <property type="entry name" value="EAL_sf"/>
</dbReference>
<dbReference type="InterPro" id="IPR001633">
    <property type="entry name" value="EAL_dom"/>
</dbReference>
<evidence type="ECO:0000256" key="1">
    <source>
        <dbReference type="SAM" id="Phobius"/>
    </source>
</evidence>
<feature type="transmembrane region" description="Helical" evidence="1">
    <location>
        <begin position="6"/>
        <end position="25"/>
    </location>
</feature>
<dbReference type="CDD" id="cd01949">
    <property type="entry name" value="GGDEF"/>
    <property type="match status" value="1"/>
</dbReference>
<dbReference type="InterPro" id="IPR035965">
    <property type="entry name" value="PAS-like_dom_sf"/>
</dbReference>
<dbReference type="Pfam" id="PF13426">
    <property type="entry name" value="PAS_9"/>
    <property type="match status" value="1"/>
</dbReference>
<dbReference type="InterPro" id="IPR000160">
    <property type="entry name" value="GGDEF_dom"/>
</dbReference>
<dbReference type="EMBL" id="CP019239">
    <property type="protein sequence ID" value="APW44905.1"/>
    <property type="molecule type" value="Genomic_DNA"/>
</dbReference>
<dbReference type="SMART" id="SM00052">
    <property type="entry name" value="EAL"/>
    <property type="match status" value="1"/>
</dbReference>
<dbReference type="CDD" id="cd01948">
    <property type="entry name" value="EAL"/>
    <property type="match status" value="1"/>
</dbReference>
<dbReference type="InterPro" id="IPR043128">
    <property type="entry name" value="Rev_trsase/Diguanyl_cyclase"/>
</dbReference>
<dbReference type="Gene3D" id="3.30.70.270">
    <property type="match status" value="1"/>
</dbReference>
<reference evidence="4 5" key="1">
    <citation type="submission" date="2017-01" db="EMBL/GenBank/DDBJ databases">
        <authorList>
            <person name="Mah S.A."/>
            <person name="Swanson W.J."/>
            <person name="Moy G.W."/>
            <person name="Vacquier V.D."/>
        </authorList>
    </citation>
    <scope>NUCLEOTIDE SEQUENCE [LARGE SCALE GENOMIC DNA]</scope>
    <source>
        <strain evidence="4 5">DSM 22694</strain>
    </source>
</reference>
<dbReference type="PROSITE" id="PS50887">
    <property type="entry name" value="GGDEF"/>
    <property type="match status" value="1"/>
</dbReference>
<dbReference type="InterPro" id="IPR029787">
    <property type="entry name" value="Nucleotide_cyclase"/>
</dbReference>
<name>A0A1P8KFZ8_9BURK</name>
<gene>
    <name evidence="4" type="ORF">RS694_15305</name>
</gene>
<feature type="transmembrane region" description="Helical" evidence="1">
    <location>
        <begin position="120"/>
        <end position="141"/>
    </location>
</feature>
<dbReference type="eggNOG" id="COG5001">
    <property type="taxonomic scope" value="Bacteria"/>
</dbReference>
<dbReference type="NCBIfam" id="TIGR00254">
    <property type="entry name" value="GGDEF"/>
    <property type="match status" value="1"/>
</dbReference>
<dbReference type="SMART" id="SM00267">
    <property type="entry name" value="GGDEF"/>
    <property type="match status" value="1"/>
</dbReference>
<evidence type="ECO:0000259" key="3">
    <source>
        <dbReference type="PROSITE" id="PS50887"/>
    </source>
</evidence>
<feature type="domain" description="EAL" evidence="2">
    <location>
        <begin position="507"/>
        <end position="760"/>
    </location>
</feature>
<dbReference type="KEGG" id="rsb:RS694_15305"/>